<proteinExistence type="predicted"/>
<dbReference type="HOGENOM" id="CLU_601651_0_0_1"/>
<dbReference type="EMBL" id="JH815701">
    <property type="protein sequence ID" value="EKC20031.1"/>
    <property type="molecule type" value="Genomic_DNA"/>
</dbReference>
<dbReference type="AlphaFoldDB" id="K1QEV3"/>
<accession>K1QEV3</accession>
<organism evidence="1">
    <name type="scientific">Magallana gigas</name>
    <name type="common">Pacific oyster</name>
    <name type="synonym">Crassostrea gigas</name>
    <dbReference type="NCBI Taxonomy" id="29159"/>
    <lineage>
        <taxon>Eukaryota</taxon>
        <taxon>Metazoa</taxon>
        <taxon>Spiralia</taxon>
        <taxon>Lophotrochozoa</taxon>
        <taxon>Mollusca</taxon>
        <taxon>Bivalvia</taxon>
        <taxon>Autobranchia</taxon>
        <taxon>Pteriomorphia</taxon>
        <taxon>Ostreida</taxon>
        <taxon>Ostreoidea</taxon>
        <taxon>Ostreidae</taxon>
        <taxon>Magallana</taxon>
    </lineage>
</organism>
<gene>
    <name evidence="1" type="ORF">CGI_10007112</name>
</gene>
<protein>
    <submittedName>
        <fullName evidence="1">Uncharacterized protein</fullName>
    </submittedName>
</protein>
<reference evidence="1" key="1">
    <citation type="journal article" date="2012" name="Nature">
        <title>The oyster genome reveals stress adaptation and complexity of shell formation.</title>
        <authorList>
            <person name="Zhang G."/>
            <person name="Fang X."/>
            <person name="Guo X."/>
            <person name="Li L."/>
            <person name="Luo R."/>
            <person name="Xu F."/>
            <person name="Yang P."/>
            <person name="Zhang L."/>
            <person name="Wang X."/>
            <person name="Qi H."/>
            <person name="Xiong Z."/>
            <person name="Que H."/>
            <person name="Xie Y."/>
            <person name="Holland P.W."/>
            <person name="Paps J."/>
            <person name="Zhu Y."/>
            <person name="Wu F."/>
            <person name="Chen Y."/>
            <person name="Wang J."/>
            <person name="Peng C."/>
            <person name="Meng J."/>
            <person name="Yang L."/>
            <person name="Liu J."/>
            <person name="Wen B."/>
            <person name="Zhang N."/>
            <person name="Huang Z."/>
            <person name="Zhu Q."/>
            <person name="Feng Y."/>
            <person name="Mount A."/>
            <person name="Hedgecock D."/>
            <person name="Xu Z."/>
            <person name="Liu Y."/>
            <person name="Domazet-Loso T."/>
            <person name="Du Y."/>
            <person name="Sun X."/>
            <person name="Zhang S."/>
            <person name="Liu B."/>
            <person name="Cheng P."/>
            <person name="Jiang X."/>
            <person name="Li J."/>
            <person name="Fan D."/>
            <person name="Wang W."/>
            <person name="Fu W."/>
            <person name="Wang T."/>
            <person name="Wang B."/>
            <person name="Zhang J."/>
            <person name="Peng Z."/>
            <person name="Li Y."/>
            <person name="Li N."/>
            <person name="Wang J."/>
            <person name="Chen M."/>
            <person name="He Y."/>
            <person name="Tan F."/>
            <person name="Song X."/>
            <person name="Zheng Q."/>
            <person name="Huang R."/>
            <person name="Yang H."/>
            <person name="Du X."/>
            <person name="Chen L."/>
            <person name="Yang M."/>
            <person name="Gaffney P.M."/>
            <person name="Wang S."/>
            <person name="Luo L."/>
            <person name="She Z."/>
            <person name="Ming Y."/>
            <person name="Huang W."/>
            <person name="Zhang S."/>
            <person name="Huang B."/>
            <person name="Zhang Y."/>
            <person name="Qu T."/>
            <person name="Ni P."/>
            <person name="Miao G."/>
            <person name="Wang J."/>
            <person name="Wang Q."/>
            <person name="Steinberg C.E."/>
            <person name="Wang H."/>
            <person name="Li N."/>
            <person name="Qian L."/>
            <person name="Zhang G."/>
            <person name="Li Y."/>
            <person name="Yang H."/>
            <person name="Liu X."/>
            <person name="Wang J."/>
            <person name="Yin Y."/>
            <person name="Wang J."/>
        </authorList>
    </citation>
    <scope>NUCLEOTIDE SEQUENCE [LARGE SCALE GENOMIC DNA]</scope>
    <source>
        <strain evidence="1">05x7-T-G4-1.051#20</strain>
    </source>
</reference>
<sequence>MVCTDTIVYRENKEAKMRITDILVELRHMAARLWNIRMNSKRLLREDKMIQSSRYPDASSIRTIELGNEGVRITEAPLDFQDEAVKGISEAVDLRETMTTPAPSNGRLPPSAASSDQLSMEFEIATVDDDILNTVEKLFNFGKSGAIPYDTIQDILGKAIQAERNHWKDRLNSAMQEIERQHKILLAEQSSLQDLCGMIDESKATNGGKPVEEIPEENLTTEQLLQNLKFKIEHLKQISSYMDQSKDLGPISDKFPSKKKYSEMDIKFMKNAIAKIHFEKESLQSKLSEKENENKWLQRELNGVKNQLFKLQDIVKEYNEDHQGAQFHLNQVEASPRQSLRPSAKVKRERTYIEGDQMQSYPSPQEESALWKLRLRSQIYSSRKGNVRTGVTQCLRCQKLFKPSDNGPKACRFHNKGREIKEQYDEHGKLLNVVYKWACCKKGLDTVGCSTGFHI</sequence>
<name>K1QEV3_MAGGI</name>
<dbReference type="InParanoid" id="K1QEV3"/>
<evidence type="ECO:0000313" key="1">
    <source>
        <dbReference type="EMBL" id="EKC20031.1"/>
    </source>
</evidence>